<evidence type="ECO:0000313" key="2">
    <source>
        <dbReference type="EnsemblMetazoa" id="SMAR003246-PA"/>
    </source>
</evidence>
<evidence type="ECO:0000256" key="1">
    <source>
        <dbReference type="SAM" id="MobiDB-lite"/>
    </source>
</evidence>
<dbReference type="EMBL" id="JH431303">
    <property type="status" value="NOT_ANNOTATED_CDS"/>
    <property type="molecule type" value="Genomic_DNA"/>
</dbReference>
<reference evidence="3" key="1">
    <citation type="submission" date="2011-05" db="EMBL/GenBank/DDBJ databases">
        <authorList>
            <person name="Richards S.R."/>
            <person name="Qu J."/>
            <person name="Jiang H."/>
            <person name="Jhangiani S.N."/>
            <person name="Agravi P."/>
            <person name="Goodspeed R."/>
            <person name="Gross S."/>
            <person name="Mandapat C."/>
            <person name="Jackson L."/>
            <person name="Mathew T."/>
            <person name="Pu L."/>
            <person name="Thornton R."/>
            <person name="Saada N."/>
            <person name="Wilczek-Boney K.B."/>
            <person name="Lee S."/>
            <person name="Kovar C."/>
            <person name="Wu Y."/>
            <person name="Scherer S.E."/>
            <person name="Worley K.C."/>
            <person name="Muzny D.M."/>
            <person name="Gibbs R."/>
        </authorList>
    </citation>
    <scope>NUCLEOTIDE SEQUENCE</scope>
    <source>
        <strain evidence="3">Brora</strain>
    </source>
</reference>
<protein>
    <submittedName>
        <fullName evidence="2">Uncharacterized protein</fullName>
    </submittedName>
</protein>
<reference evidence="2" key="2">
    <citation type="submission" date="2015-02" db="UniProtKB">
        <authorList>
            <consortium name="EnsemblMetazoa"/>
        </authorList>
    </citation>
    <scope>IDENTIFICATION</scope>
</reference>
<dbReference type="Proteomes" id="UP000014500">
    <property type="component" value="Unassembled WGS sequence"/>
</dbReference>
<feature type="compositionally biased region" description="Basic and acidic residues" evidence="1">
    <location>
        <begin position="17"/>
        <end position="26"/>
    </location>
</feature>
<dbReference type="EnsemblMetazoa" id="SMAR003246-RA">
    <property type="protein sequence ID" value="SMAR003246-PA"/>
    <property type="gene ID" value="SMAR003246"/>
</dbReference>
<evidence type="ECO:0000313" key="3">
    <source>
        <dbReference type="Proteomes" id="UP000014500"/>
    </source>
</evidence>
<feature type="compositionally biased region" description="Polar residues" evidence="1">
    <location>
        <begin position="29"/>
        <end position="40"/>
    </location>
</feature>
<keyword evidence="3" id="KW-1185">Reference proteome</keyword>
<accession>T1IQD5</accession>
<dbReference type="HOGENOM" id="CLU_1612900_0_0_1"/>
<name>T1IQD5_STRMM</name>
<sequence>MTYPEASINRLLTPVIEPKRQREPKHAKGQTTTAASRNKQQQTTIEGLYMSFRLLSYPNKRSTLQPHEKGSNPNGIWLNKVGKWMSFYLSCLHLRPFFFFRPLLCLSATNERRANIPQALKSYLNYSIPKSNGQTPMGWVGVSHVGNVNQLLLAAGMNMLRGLRK</sequence>
<dbReference type="AlphaFoldDB" id="T1IQD5"/>
<proteinExistence type="predicted"/>
<organism evidence="2 3">
    <name type="scientific">Strigamia maritima</name>
    <name type="common">European centipede</name>
    <name type="synonym">Geophilus maritimus</name>
    <dbReference type="NCBI Taxonomy" id="126957"/>
    <lineage>
        <taxon>Eukaryota</taxon>
        <taxon>Metazoa</taxon>
        <taxon>Ecdysozoa</taxon>
        <taxon>Arthropoda</taxon>
        <taxon>Myriapoda</taxon>
        <taxon>Chilopoda</taxon>
        <taxon>Pleurostigmophora</taxon>
        <taxon>Geophilomorpha</taxon>
        <taxon>Linotaeniidae</taxon>
        <taxon>Strigamia</taxon>
    </lineage>
</organism>
<feature type="region of interest" description="Disordered" evidence="1">
    <location>
        <begin position="17"/>
        <end position="40"/>
    </location>
</feature>